<evidence type="ECO:0000313" key="1">
    <source>
        <dbReference type="EMBL" id="SIN83017.1"/>
    </source>
</evidence>
<reference evidence="2" key="1">
    <citation type="submission" date="2016-11" db="EMBL/GenBank/DDBJ databases">
        <authorList>
            <person name="Varghese N."/>
            <person name="Submissions S."/>
        </authorList>
    </citation>
    <scope>NUCLEOTIDE SEQUENCE [LARGE SCALE GENOMIC DNA]</scope>
    <source>
        <strain evidence="2">DSM 29440</strain>
    </source>
</reference>
<organism evidence="1 2">
    <name type="scientific">Vannielia litorea</name>
    <dbReference type="NCBI Taxonomy" id="1217970"/>
    <lineage>
        <taxon>Bacteria</taxon>
        <taxon>Pseudomonadati</taxon>
        <taxon>Pseudomonadota</taxon>
        <taxon>Alphaproteobacteria</taxon>
        <taxon>Rhodobacterales</taxon>
        <taxon>Paracoccaceae</taxon>
        <taxon>Vannielia</taxon>
    </lineage>
</organism>
<protein>
    <submittedName>
        <fullName evidence="1">Uncharacterized protein</fullName>
    </submittedName>
</protein>
<proteinExistence type="predicted"/>
<evidence type="ECO:0000313" key="2">
    <source>
        <dbReference type="Proteomes" id="UP000184932"/>
    </source>
</evidence>
<gene>
    <name evidence="1" type="ORF">SAMN05444002_0840</name>
</gene>
<dbReference type="AlphaFoldDB" id="A0A1N6EJ63"/>
<dbReference type="Proteomes" id="UP000184932">
    <property type="component" value="Unassembled WGS sequence"/>
</dbReference>
<dbReference type="STRING" id="1217970.SAMN05444002_0840"/>
<accession>A0A1N6EJ63</accession>
<sequence length="62" mass="7029">MCLTTEALYLFLSLMPAELLDLSADRVVLKAETREAHWVWNGESWCTMAPQVDADYRLDPAA</sequence>
<dbReference type="OrthoDB" id="7874733at2"/>
<dbReference type="RefSeq" id="WP_074254973.1">
    <property type="nucleotide sequence ID" value="NZ_FSRL01000001.1"/>
</dbReference>
<dbReference type="EMBL" id="FSRL01000001">
    <property type="protein sequence ID" value="SIN83017.1"/>
    <property type="molecule type" value="Genomic_DNA"/>
</dbReference>
<keyword evidence="2" id="KW-1185">Reference proteome</keyword>
<name>A0A1N6EJ63_9RHOB</name>